<protein>
    <submittedName>
        <fullName evidence="4">Glyoxylate/hydroxypyruvate reductase A</fullName>
    </submittedName>
</protein>
<dbReference type="GO" id="GO:0051287">
    <property type="term" value="F:NAD binding"/>
    <property type="evidence" value="ECO:0007669"/>
    <property type="project" value="InterPro"/>
</dbReference>
<evidence type="ECO:0000313" key="5">
    <source>
        <dbReference type="Proteomes" id="UP000366819"/>
    </source>
</evidence>
<dbReference type="EMBL" id="CABPSN010000002">
    <property type="protein sequence ID" value="VVD89834.1"/>
    <property type="molecule type" value="Genomic_DNA"/>
</dbReference>
<accession>A0A5E4TT96</accession>
<dbReference type="RefSeq" id="WP_150575269.1">
    <property type="nucleotide sequence ID" value="NZ_CABPSN010000002.1"/>
</dbReference>
<keyword evidence="1" id="KW-0560">Oxidoreductase</keyword>
<feature type="domain" description="D-isomer specific 2-hydroxyacid dehydrogenase NAD-binding" evidence="3">
    <location>
        <begin position="107"/>
        <end position="282"/>
    </location>
</feature>
<dbReference type="Proteomes" id="UP000366819">
    <property type="component" value="Unassembled WGS sequence"/>
</dbReference>
<keyword evidence="5" id="KW-1185">Reference proteome</keyword>
<dbReference type="CDD" id="cd12164">
    <property type="entry name" value="GDH_like_2"/>
    <property type="match status" value="1"/>
</dbReference>
<dbReference type="SUPFAM" id="SSF52283">
    <property type="entry name" value="Formate/glycerate dehydrogenase catalytic domain-like"/>
    <property type="match status" value="1"/>
</dbReference>
<dbReference type="OrthoDB" id="9787219at2"/>
<proteinExistence type="predicted"/>
<dbReference type="GO" id="GO:0016616">
    <property type="term" value="F:oxidoreductase activity, acting on the CH-OH group of donors, NAD or NADP as acceptor"/>
    <property type="evidence" value="ECO:0007669"/>
    <property type="project" value="UniProtKB-ARBA"/>
</dbReference>
<evidence type="ECO:0000313" key="4">
    <source>
        <dbReference type="EMBL" id="VVD89834.1"/>
    </source>
</evidence>
<keyword evidence="4" id="KW-0670">Pyruvate</keyword>
<dbReference type="InterPro" id="IPR006140">
    <property type="entry name" value="D-isomer_DH_NAD-bd"/>
</dbReference>
<dbReference type="PANTHER" id="PTHR43333:SF1">
    <property type="entry name" value="D-ISOMER SPECIFIC 2-HYDROXYACID DEHYDROGENASE NAD-BINDING DOMAIN-CONTAINING PROTEIN"/>
    <property type="match status" value="1"/>
</dbReference>
<dbReference type="AlphaFoldDB" id="A0A5E4TT96"/>
<sequence length="317" mass="34240">MDILIFSPDGKTAAYETGLAEHLPQANIRGWQPGDTAPADYIVLWKPNAEVLQPRERLKAIFNMGAGVDGVLGAHGESAHRLPPGIPLVRLEDAGMADQMAQYVSAAALRYFRRLDDFQTQQTEGQWKFQKPNRLADFPVAVLGYGTLGAHVAKALKTFGFPVRAWSRSERQDDTGITLYHGAHGDSGFDACVSGARILVNLLPLTPQTVDVLNADLFAKLAQGAYLINVARGAHLVDDDLLAALDSGQIAGATLDVFRTEPLPAEHPFWRAPKITVTPHISALTLRDETVAQIAGKIAAMSRGEAITGIVDLTRGY</sequence>
<name>A0A5E4TT96_9BURK</name>
<dbReference type="PANTHER" id="PTHR43333">
    <property type="entry name" value="2-HACID_DH_C DOMAIN-CONTAINING PROTEIN"/>
    <property type="match status" value="1"/>
</dbReference>
<dbReference type="PROSITE" id="PS00671">
    <property type="entry name" value="D_2_HYDROXYACID_DH_3"/>
    <property type="match status" value="1"/>
</dbReference>
<gene>
    <name evidence="4" type="ORF">PAQ31011_01567</name>
</gene>
<evidence type="ECO:0000256" key="1">
    <source>
        <dbReference type="ARBA" id="ARBA00023002"/>
    </source>
</evidence>
<dbReference type="SUPFAM" id="SSF51735">
    <property type="entry name" value="NAD(P)-binding Rossmann-fold domains"/>
    <property type="match status" value="1"/>
</dbReference>
<keyword evidence="2" id="KW-0520">NAD</keyword>
<dbReference type="InterPro" id="IPR036291">
    <property type="entry name" value="NAD(P)-bd_dom_sf"/>
</dbReference>
<evidence type="ECO:0000259" key="3">
    <source>
        <dbReference type="Pfam" id="PF02826"/>
    </source>
</evidence>
<dbReference type="Gene3D" id="3.40.50.720">
    <property type="entry name" value="NAD(P)-binding Rossmann-like Domain"/>
    <property type="match status" value="2"/>
</dbReference>
<evidence type="ECO:0000256" key="2">
    <source>
        <dbReference type="ARBA" id="ARBA00023027"/>
    </source>
</evidence>
<dbReference type="Pfam" id="PF02826">
    <property type="entry name" value="2-Hacid_dh_C"/>
    <property type="match status" value="1"/>
</dbReference>
<reference evidence="4 5" key="1">
    <citation type="submission" date="2019-08" db="EMBL/GenBank/DDBJ databases">
        <authorList>
            <person name="Peeters C."/>
        </authorList>
    </citation>
    <scope>NUCLEOTIDE SEQUENCE [LARGE SCALE GENOMIC DNA]</scope>
    <source>
        <strain evidence="4 5">LMG 31011</strain>
    </source>
</reference>
<dbReference type="InterPro" id="IPR029753">
    <property type="entry name" value="D-isomer_DH_CS"/>
</dbReference>
<organism evidence="4 5">
    <name type="scientific">Pandoraea aquatica</name>
    <dbReference type="NCBI Taxonomy" id="2508290"/>
    <lineage>
        <taxon>Bacteria</taxon>
        <taxon>Pseudomonadati</taxon>
        <taxon>Pseudomonadota</taxon>
        <taxon>Betaproteobacteria</taxon>
        <taxon>Burkholderiales</taxon>
        <taxon>Burkholderiaceae</taxon>
        <taxon>Pandoraea</taxon>
    </lineage>
</organism>